<dbReference type="InterPro" id="IPR000719">
    <property type="entry name" value="Prot_kinase_dom"/>
</dbReference>
<reference evidence="4 5" key="1">
    <citation type="submission" date="2024-01" db="EMBL/GenBank/DDBJ databases">
        <title>Genome assemblies of Stephania.</title>
        <authorList>
            <person name="Yang L."/>
        </authorList>
    </citation>
    <scope>NUCLEOTIDE SEQUENCE [LARGE SCALE GENOMIC DNA]</scope>
    <source>
        <strain evidence="4">QJT</strain>
        <tissue evidence="4">Leaf</tissue>
    </source>
</reference>
<proteinExistence type="predicted"/>
<name>A0AAP0K2Y1_9MAGN</name>
<dbReference type="GO" id="GO:0005524">
    <property type="term" value="F:ATP binding"/>
    <property type="evidence" value="ECO:0007669"/>
    <property type="project" value="UniProtKB-KW"/>
</dbReference>
<dbReference type="EMBL" id="JBBNAE010000002">
    <property type="protein sequence ID" value="KAK9144882.1"/>
    <property type="molecule type" value="Genomic_DNA"/>
</dbReference>
<dbReference type="GO" id="GO:0004672">
    <property type="term" value="F:protein kinase activity"/>
    <property type="evidence" value="ECO:0007669"/>
    <property type="project" value="InterPro"/>
</dbReference>
<keyword evidence="1" id="KW-0547">Nucleotide-binding</keyword>
<keyword evidence="5" id="KW-1185">Reference proteome</keyword>
<dbReference type="PANTHER" id="PTHR24055">
    <property type="entry name" value="MITOGEN-ACTIVATED PROTEIN KINASE"/>
    <property type="match status" value="1"/>
</dbReference>
<sequence>MDGNEKYTKYVTTPWYRAPEILLNTLTYALATDIVIGSLTEETWEKGLYHAQEVLNFAFLKRYHGVDKLVELGPNVDEDAISLIRCLCSWDDLKRPTTMEALQHPFFANHYTVPKSIATCGPSGRHNLLREGIESRT</sequence>
<dbReference type="InterPro" id="IPR050117">
    <property type="entry name" value="MAPK"/>
</dbReference>
<dbReference type="Gene3D" id="1.10.510.10">
    <property type="entry name" value="Transferase(Phosphotransferase) domain 1"/>
    <property type="match status" value="2"/>
</dbReference>
<evidence type="ECO:0000256" key="2">
    <source>
        <dbReference type="ARBA" id="ARBA00022840"/>
    </source>
</evidence>
<dbReference type="AlphaFoldDB" id="A0AAP0K2Y1"/>
<keyword evidence="2" id="KW-0067">ATP-binding</keyword>
<dbReference type="InterPro" id="IPR011009">
    <property type="entry name" value="Kinase-like_dom_sf"/>
</dbReference>
<feature type="domain" description="Protein kinase" evidence="3">
    <location>
        <begin position="1"/>
        <end position="107"/>
    </location>
</feature>
<comment type="caution">
    <text evidence="4">The sequence shown here is derived from an EMBL/GenBank/DDBJ whole genome shotgun (WGS) entry which is preliminary data.</text>
</comment>
<gene>
    <name evidence="4" type="ORF">Sjap_004785</name>
</gene>
<dbReference type="Pfam" id="PF00069">
    <property type="entry name" value="Pkinase"/>
    <property type="match status" value="1"/>
</dbReference>
<organism evidence="4 5">
    <name type="scientific">Stephania japonica</name>
    <dbReference type="NCBI Taxonomy" id="461633"/>
    <lineage>
        <taxon>Eukaryota</taxon>
        <taxon>Viridiplantae</taxon>
        <taxon>Streptophyta</taxon>
        <taxon>Embryophyta</taxon>
        <taxon>Tracheophyta</taxon>
        <taxon>Spermatophyta</taxon>
        <taxon>Magnoliopsida</taxon>
        <taxon>Ranunculales</taxon>
        <taxon>Menispermaceae</taxon>
        <taxon>Menispermoideae</taxon>
        <taxon>Cissampelideae</taxon>
        <taxon>Stephania</taxon>
    </lineage>
</organism>
<dbReference type="PROSITE" id="PS50011">
    <property type="entry name" value="PROTEIN_KINASE_DOM"/>
    <property type="match status" value="1"/>
</dbReference>
<evidence type="ECO:0000313" key="5">
    <source>
        <dbReference type="Proteomes" id="UP001417504"/>
    </source>
</evidence>
<protein>
    <recommendedName>
        <fullName evidence="3">Protein kinase domain-containing protein</fullName>
    </recommendedName>
</protein>
<evidence type="ECO:0000256" key="1">
    <source>
        <dbReference type="ARBA" id="ARBA00022741"/>
    </source>
</evidence>
<dbReference type="SUPFAM" id="SSF56112">
    <property type="entry name" value="Protein kinase-like (PK-like)"/>
    <property type="match status" value="1"/>
</dbReference>
<evidence type="ECO:0000313" key="4">
    <source>
        <dbReference type="EMBL" id="KAK9144882.1"/>
    </source>
</evidence>
<evidence type="ECO:0000259" key="3">
    <source>
        <dbReference type="PROSITE" id="PS50011"/>
    </source>
</evidence>
<dbReference type="Proteomes" id="UP001417504">
    <property type="component" value="Unassembled WGS sequence"/>
</dbReference>
<accession>A0AAP0K2Y1</accession>